<organism evidence="3">
    <name type="scientific">Caldilinea aerophila</name>
    <dbReference type="NCBI Taxonomy" id="133453"/>
    <lineage>
        <taxon>Bacteria</taxon>
        <taxon>Bacillati</taxon>
        <taxon>Chloroflexota</taxon>
        <taxon>Caldilineae</taxon>
        <taxon>Caldilineales</taxon>
        <taxon>Caldilineaceae</taxon>
        <taxon>Caldilinea</taxon>
    </lineage>
</organism>
<evidence type="ECO:0000313" key="3">
    <source>
        <dbReference type="EMBL" id="HDX30828.1"/>
    </source>
</evidence>
<dbReference type="SUPFAM" id="SSF52402">
    <property type="entry name" value="Adenine nucleotide alpha hydrolases-like"/>
    <property type="match status" value="1"/>
</dbReference>
<comment type="similarity">
    <text evidence="1">Belongs to the universal stress protein A family.</text>
</comment>
<evidence type="ECO:0000256" key="1">
    <source>
        <dbReference type="ARBA" id="ARBA00008791"/>
    </source>
</evidence>
<comment type="caution">
    <text evidence="3">The sequence shown here is derived from an EMBL/GenBank/DDBJ whole genome shotgun (WGS) entry which is preliminary data.</text>
</comment>
<dbReference type="Gene3D" id="3.40.50.12370">
    <property type="match status" value="1"/>
</dbReference>
<dbReference type="AlphaFoldDB" id="A0A7C1JVU9"/>
<accession>A0A7C1JVU9</accession>
<feature type="domain" description="UspA" evidence="2">
    <location>
        <begin position="15"/>
        <end position="159"/>
    </location>
</feature>
<dbReference type="PANTHER" id="PTHR46268:SF6">
    <property type="entry name" value="UNIVERSAL STRESS PROTEIN UP12"/>
    <property type="match status" value="1"/>
</dbReference>
<sequence length="267" mass="28462">MSVQERGETSSPGYILVALDASPYSTAALMAAAEIAAALNLELRGIYVEDVNLLHLCGLPFSFEIGSFTASLRRLEQSYIEREFQLRAAQLRKHMAEIAGRQRLSWSFKVVRGGVTKELLSASSTAQMVSLGRVGTTPGKRIGSTAQAVARNTQRPVIVHAQQPLSGPFTVVHLGDTSSTHAVRLAAQLAKPRGASIHILALPQSRQQADEIAQEIAASGLECTVSTAPSTEAMTTLLTQIERGAVILPVSVAPWLDLLSVTAIVTP</sequence>
<dbReference type="InterPro" id="IPR006016">
    <property type="entry name" value="UspA"/>
</dbReference>
<name>A0A7C1JVU9_9CHLR</name>
<evidence type="ECO:0000259" key="2">
    <source>
        <dbReference type="Pfam" id="PF00582"/>
    </source>
</evidence>
<reference evidence="3" key="1">
    <citation type="journal article" date="2020" name="mSystems">
        <title>Genome- and Community-Level Interaction Insights into Carbon Utilization and Element Cycling Functions of Hydrothermarchaeota in Hydrothermal Sediment.</title>
        <authorList>
            <person name="Zhou Z."/>
            <person name="Liu Y."/>
            <person name="Xu W."/>
            <person name="Pan J."/>
            <person name="Luo Z.H."/>
            <person name="Li M."/>
        </authorList>
    </citation>
    <scope>NUCLEOTIDE SEQUENCE [LARGE SCALE GENOMIC DNA]</scope>
    <source>
        <strain evidence="3">SpSt-289</strain>
    </source>
</reference>
<dbReference type="PANTHER" id="PTHR46268">
    <property type="entry name" value="STRESS RESPONSE PROTEIN NHAX"/>
    <property type="match status" value="1"/>
</dbReference>
<dbReference type="EMBL" id="DSMG01000053">
    <property type="protein sequence ID" value="HDX30828.1"/>
    <property type="molecule type" value="Genomic_DNA"/>
</dbReference>
<dbReference type="Pfam" id="PF00582">
    <property type="entry name" value="Usp"/>
    <property type="match status" value="1"/>
</dbReference>
<protein>
    <recommendedName>
        <fullName evidence="2">UspA domain-containing protein</fullName>
    </recommendedName>
</protein>
<proteinExistence type="inferred from homology"/>
<gene>
    <name evidence="3" type="ORF">ENQ20_04970</name>
</gene>